<evidence type="ECO:0000256" key="2">
    <source>
        <dbReference type="ARBA" id="ARBA00022737"/>
    </source>
</evidence>
<dbReference type="AlphaFoldDB" id="A0A835LIX1"/>
<dbReference type="InterPro" id="IPR036875">
    <property type="entry name" value="Znf_CCHC_sf"/>
</dbReference>
<dbReference type="Gene3D" id="4.10.60.10">
    <property type="entry name" value="Zinc finger, CCHC-type"/>
    <property type="match status" value="3"/>
</dbReference>
<keyword evidence="3 5" id="KW-0863">Zinc-finger</keyword>
<dbReference type="PANTHER" id="PTHR47103:SF8">
    <property type="entry name" value="DNA-BINDING PROTEIN"/>
    <property type="match status" value="1"/>
</dbReference>
<name>A0A835LIX1_9MAGN</name>
<evidence type="ECO:0000256" key="4">
    <source>
        <dbReference type="ARBA" id="ARBA00022833"/>
    </source>
</evidence>
<dbReference type="OrthoDB" id="3863715at2759"/>
<organism evidence="7 8">
    <name type="scientific">Coptis chinensis</name>
    <dbReference type="NCBI Taxonomy" id="261450"/>
    <lineage>
        <taxon>Eukaryota</taxon>
        <taxon>Viridiplantae</taxon>
        <taxon>Streptophyta</taxon>
        <taxon>Embryophyta</taxon>
        <taxon>Tracheophyta</taxon>
        <taxon>Spermatophyta</taxon>
        <taxon>Magnoliopsida</taxon>
        <taxon>Ranunculales</taxon>
        <taxon>Ranunculaceae</taxon>
        <taxon>Coptidoideae</taxon>
        <taxon>Coptis</taxon>
    </lineage>
</organism>
<feature type="domain" description="CCHC-type" evidence="6">
    <location>
        <begin position="189"/>
        <end position="202"/>
    </location>
</feature>
<keyword evidence="4" id="KW-0862">Zinc</keyword>
<keyword evidence="2" id="KW-0677">Repeat</keyword>
<evidence type="ECO:0000256" key="5">
    <source>
        <dbReference type="PROSITE-ProRule" id="PRU00047"/>
    </source>
</evidence>
<dbReference type="EMBL" id="JADFTS010000009">
    <property type="protein sequence ID" value="KAF9589016.1"/>
    <property type="molecule type" value="Genomic_DNA"/>
</dbReference>
<dbReference type="GO" id="GO:0008270">
    <property type="term" value="F:zinc ion binding"/>
    <property type="evidence" value="ECO:0007669"/>
    <property type="project" value="UniProtKB-KW"/>
</dbReference>
<dbReference type="GO" id="GO:0003676">
    <property type="term" value="F:nucleic acid binding"/>
    <property type="evidence" value="ECO:0007669"/>
    <property type="project" value="InterPro"/>
</dbReference>
<sequence>MTVLFFAYCVVTGIPTIVFLPTDRISMVQLVQPIANGAFVLSLDRRLRLSCLCSSLIGKYRIGFMSQRKTFDCNFLVFVVSSQDNLGKNCKRPGHYARECPNVVVCNNCGVPGHIAAECFTKSLCWNCREPGHMGSDCQNEGICHTCDKAGHIGKDCAALSLPPGDLRVCNNCYKQGHIVVDCTNDKACNNCRKTGHLGRDCLNESCG</sequence>
<keyword evidence="1" id="KW-0479">Metal-binding</keyword>
<reference evidence="7 8" key="1">
    <citation type="submission" date="2020-10" db="EMBL/GenBank/DDBJ databases">
        <title>The Coptis chinensis genome and diversification of protoberbering-type alkaloids.</title>
        <authorList>
            <person name="Wang B."/>
            <person name="Shu S."/>
            <person name="Song C."/>
            <person name="Liu Y."/>
        </authorList>
    </citation>
    <scope>NUCLEOTIDE SEQUENCE [LARGE SCALE GENOMIC DNA]</scope>
    <source>
        <strain evidence="7">HL-2020</strain>
        <tissue evidence="7">Leaf</tissue>
    </source>
</reference>
<evidence type="ECO:0000313" key="7">
    <source>
        <dbReference type="EMBL" id="KAF9589016.1"/>
    </source>
</evidence>
<dbReference type="InterPro" id="IPR001878">
    <property type="entry name" value="Znf_CCHC"/>
</dbReference>
<dbReference type="Pfam" id="PF00098">
    <property type="entry name" value="zf-CCHC"/>
    <property type="match status" value="5"/>
</dbReference>
<dbReference type="PANTHER" id="PTHR47103">
    <property type="entry name" value="DNA-BINDING PROTEIN"/>
    <property type="match status" value="1"/>
</dbReference>
<evidence type="ECO:0000256" key="3">
    <source>
        <dbReference type="ARBA" id="ARBA00022771"/>
    </source>
</evidence>
<dbReference type="Proteomes" id="UP000631114">
    <property type="component" value="Unassembled WGS sequence"/>
</dbReference>
<keyword evidence="8" id="KW-1185">Reference proteome</keyword>
<evidence type="ECO:0000256" key="1">
    <source>
        <dbReference type="ARBA" id="ARBA00022723"/>
    </source>
</evidence>
<comment type="caution">
    <text evidence="7">The sequence shown here is derived from an EMBL/GenBank/DDBJ whole genome shotgun (WGS) entry which is preliminary data.</text>
</comment>
<dbReference type="SMART" id="SM00343">
    <property type="entry name" value="ZnF_C2HC"/>
    <property type="match status" value="6"/>
</dbReference>
<protein>
    <recommendedName>
        <fullName evidence="6">CCHC-type domain-containing protein</fullName>
    </recommendedName>
</protein>
<proteinExistence type="predicted"/>
<evidence type="ECO:0000313" key="8">
    <source>
        <dbReference type="Proteomes" id="UP000631114"/>
    </source>
</evidence>
<dbReference type="SUPFAM" id="SSF57756">
    <property type="entry name" value="Retrovirus zinc finger-like domains"/>
    <property type="match status" value="3"/>
</dbReference>
<feature type="domain" description="CCHC-type" evidence="6">
    <location>
        <begin position="125"/>
        <end position="140"/>
    </location>
</feature>
<accession>A0A835LIX1</accession>
<feature type="domain" description="CCHC-type" evidence="6">
    <location>
        <begin position="144"/>
        <end position="157"/>
    </location>
</feature>
<gene>
    <name evidence="7" type="ORF">IFM89_018255</name>
</gene>
<dbReference type="PROSITE" id="PS50158">
    <property type="entry name" value="ZF_CCHC"/>
    <property type="match status" value="4"/>
</dbReference>
<evidence type="ECO:0000259" key="6">
    <source>
        <dbReference type="PROSITE" id="PS50158"/>
    </source>
</evidence>
<feature type="domain" description="CCHC-type" evidence="6">
    <location>
        <begin position="106"/>
        <end position="119"/>
    </location>
</feature>